<reference evidence="13" key="1">
    <citation type="submission" date="2017-09" db="EMBL/GenBank/DDBJ databases">
        <title>Depth-based differentiation of microbial function through sediment-hosted aquifers and enrichment of novel symbionts in the deep terrestrial subsurface.</title>
        <authorList>
            <person name="Probst A.J."/>
            <person name="Ladd B."/>
            <person name="Jarett J.K."/>
            <person name="Geller-Mcgrath D.E."/>
            <person name="Sieber C.M.K."/>
            <person name="Emerson J.B."/>
            <person name="Anantharaman K."/>
            <person name="Thomas B.C."/>
            <person name="Malmstrom R."/>
            <person name="Stieglmeier M."/>
            <person name="Klingl A."/>
            <person name="Woyke T."/>
            <person name="Ryan C.M."/>
            <person name="Banfield J.F."/>
        </authorList>
    </citation>
    <scope>NUCLEOTIDE SEQUENCE [LARGE SCALE GENOMIC DNA]</scope>
</reference>
<evidence type="ECO:0000256" key="5">
    <source>
        <dbReference type="ARBA" id="ARBA00022989"/>
    </source>
</evidence>
<proteinExistence type="inferred from homology"/>
<accession>A0A2M8KD21</accession>
<name>A0A2M8KD21_9BACT</name>
<evidence type="ECO:0000256" key="2">
    <source>
        <dbReference type="ARBA" id="ARBA00006214"/>
    </source>
</evidence>
<dbReference type="InterPro" id="IPR038354">
    <property type="entry name" value="VKOR_sf"/>
</dbReference>
<feature type="transmembrane region" description="Helical" evidence="10">
    <location>
        <begin position="47"/>
        <end position="70"/>
    </location>
</feature>
<evidence type="ECO:0000256" key="10">
    <source>
        <dbReference type="SAM" id="Phobius"/>
    </source>
</evidence>
<comment type="caution">
    <text evidence="12">The sequence shown here is derived from an EMBL/GenBank/DDBJ whole genome shotgun (WGS) entry which is preliminary data.</text>
</comment>
<evidence type="ECO:0000256" key="4">
    <source>
        <dbReference type="ARBA" id="ARBA00022719"/>
    </source>
</evidence>
<keyword evidence="8" id="KW-1015">Disulfide bond</keyword>
<keyword evidence="3 10" id="KW-0812">Transmembrane</keyword>
<dbReference type="GO" id="GO:0048038">
    <property type="term" value="F:quinone binding"/>
    <property type="evidence" value="ECO:0007669"/>
    <property type="project" value="UniProtKB-KW"/>
</dbReference>
<gene>
    <name evidence="12" type="ORF">COU81_03885</name>
</gene>
<keyword evidence="7 10" id="KW-0472">Membrane</keyword>
<dbReference type="GO" id="GO:0016491">
    <property type="term" value="F:oxidoreductase activity"/>
    <property type="evidence" value="ECO:0007669"/>
    <property type="project" value="UniProtKB-KW"/>
</dbReference>
<feature type="domain" description="Vitamin K epoxide reductase" evidence="11">
    <location>
        <begin position="3"/>
        <end position="71"/>
    </location>
</feature>
<dbReference type="AlphaFoldDB" id="A0A2M8KD21"/>
<dbReference type="GO" id="GO:0016020">
    <property type="term" value="C:membrane"/>
    <property type="evidence" value="ECO:0007669"/>
    <property type="project" value="UniProtKB-SubCell"/>
</dbReference>
<keyword evidence="4" id="KW-0874">Quinone</keyword>
<evidence type="ECO:0000259" key="11">
    <source>
        <dbReference type="Pfam" id="PF07884"/>
    </source>
</evidence>
<evidence type="ECO:0000256" key="7">
    <source>
        <dbReference type="ARBA" id="ARBA00023136"/>
    </source>
</evidence>
<evidence type="ECO:0000256" key="6">
    <source>
        <dbReference type="ARBA" id="ARBA00023002"/>
    </source>
</evidence>
<dbReference type="EMBL" id="PFDW01000076">
    <property type="protein sequence ID" value="PJE57832.1"/>
    <property type="molecule type" value="Genomic_DNA"/>
</dbReference>
<dbReference type="Proteomes" id="UP000231450">
    <property type="component" value="Unassembled WGS sequence"/>
</dbReference>
<dbReference type="PANTHER" id="PTHR34573">
    <property type="entry name" value="VKC DOMAIN-CONTAINING PROTEIN"/>
    <property type="match status" value="1"/>
</dbReference>
<organism evidence="12 13">
    <name type="scientific">Candidatus Portnoybacteria bacterium CG10_big_fil_rev_8_21_14_0_10_36_7</name>
    <dbReference type="NCBI Taxonomy" id="1974812"/>
    <lineage>
        <taxon>Bacteria</taxon>
        <taxon>Candidatus Portnoyibacteriota</taxon>
    </lineage>
</organism>
<evidence type="ECO:0000313" key="13">
    <source>
        <dbReference type="Proteomes" id="UP000231450"/>
    </source>
</evidence>
<dbReference type="PANTHER" id="PTHR34573:SF1">
    <property type="entry name" value="VITAMIN K EPOXIDE REDUCTASE DOMAIN-CONTAINING PROTEIN"/>
    <property type="match status" value="1"/>
</dbReference>
<evidence type="ECO:0000256" key="9">
    <source>
        <dbReference type="ARBA" id="ARBA00023284"/>
    </source>
</evidence>
<dbReference type="InterPro" id="IPR012932">
    <property type="entry name" value="VKOR"/>
</dbReference>
<keyword evidence="6" id="KW-0560">Oxidoreductase</keyword>
<feature type="non-terminal residue" evidence="12">
    <location>
        <position position="83"/>
    </location>
</feature>
<evidence type="ECO:0000256" key="8">
    <source>
        <dbReference type="ARBA" id="ARBA00023157"/>
    </source>
</evidence>
<dbReference type="Pfam" id="PF07884">
    <property type="entry name" value="VKOR"/>
    <property type="match status" value="1"/>
</dbReference>
<keyword evidence="9" id="KW-0676">Redox-active center</keyword>
<evidence type="ECO:0000313" key="12">
    <source>
        <dbReference type="EMBL" id="PJE57832.1"/>
    </source>
</evidence>
<sequence>MKLIIFFSIIGTLDASYLTFKYYTKSELYCSFFSGCDTVTNSQYSEIFGIPVALIGLIYYLSVFIISLLLHKGYIKKIDLYFT</sequence>
<dbReference type="Gene3D" id="1.20.1440.130">
    <property type="entry name" value="VKOR domain"/>
    <property type="match status" value="1"/>
</dbReference>
<keyword evidence="5 10" id="KW-1133">Transmembrane helix</keyword>
<comment type="subcellular location">
    <subcellularLocation>
        <location evidence="1">Membrane</location>
        <topology evidence="1">Multi-pass membrane protein</topology>
    </subcellularLocation>
</comment>
<comment type="similarity">
    <text evidence="2">Belongs to the VKOR family.</text>
</comment>
<evidence type="ECO:0000256" key="1">
    <source>
        <dbReference type="ARBA" id="ARBA00004141"/>
    </source>
</evidence>
<protein>
    <recommendedName>
        <fullName evidence="11">Vitamin K epoxide reductase domain-containing protein</fullName>
    </recommendedName>
</protein>
<evidence type="ECO:0000256" key="3">
    <source>
        <dbReference type="ARBA" id="ARBA00022692"/>
    </source>
</evidence>